<dbReference type="GO" id="GO:0005730">
    <property type="term" value="C:nucleolus"/>
    <property type="evidence" value="ECO:0007669"/>
    <property type="project" value="UniProtKB-SubCell"/>
</dbReference>
<dbReference type="InterPro" id="IPR023179">
    <property type="entry name" value="GTP-bd_ortho_bundle_sf"/>
</dbReference>
<dbReference type="FunFam" id="1.10.1580.10:FF:000002">
    <property type="entry name" value="Guanine nucleotide-binding protein-like 3 (nucleolar)-like"/>
    <property type="match status" value="1"/>
</dbReference>
<dbReference type="PROSITE" id="PS51721">
    <property type="entry name" value="G_CP"/>
    <property type="match status" value="1"/>
</dbReference>
<evidence type="ECO:0000256" key="4">
    <source>
        <dbReference type="ARBA" id="ARBA00023134"/>
    </source>
</evidence>
<feature type="compositionally biased region" description="Basic residues" evidence="9">
    <location>
        <begin position="26"/>
        <end position="44"/>
    </location>
</feature>
<organism evidence="11 12">
    <name type="scientific">Laodelphax striatellus</name>
    <name type="common">Small brown planthopper</name>
    <name type="synonym">Delphax striatella</name>
    <dbReference type="NCBI Taxonomy" id="195883"/>
    <lineage>
        <taxon>Eukaryota</taxon>
        <taxon>Metazoa</taxon>
        <taxon>Ecdysozoa</taxon>
        <taxon>Arthropoda</taxon>
        <taxon>Hexapoda</taxon>
        <taxon>Insecta</taxon>
        <taxon>Pterygota</taxon>
        <taxon>Neoptera</taxon>
        <taxon>Paraneoptera</taxon>
        <taxon>Hemiptera</taxon>
        <taxon>Auchenorrhyncha</taxon>
        <taxon>Fulgoroidea</taxon>
        <taxon>Delphacidae</taxon>
        <taxon>Criomorphinae</taxon>
        <taxon>Laodelphax</taxon>
    </lineage>
</organism>
<dbReference type="GO" id="GO:0051239">
    <property type="term" value="P:regulation of multicellular organismal process"/>
    <property type="evidence" value="ECO:0007669"/>
    <property type="project" value="UniProtKB-ARBA"/>
</dbReference>
<dbReference type="InParanoid" id="A0A482WTJ7"/>
<dbReference type="InterPro" id="IPR050755">
    <property type="entry name" value="TRAFAC_YlqF/YawG_RiboMat"/>
</dbReference>
<evidence type="ECO:0000256" key="9">
    <source>
        <dbReference type="SAM" id="MobiDB-lite"/>
    </source>
</evidence>
<feature type="domain" description="CP-type G" evidence="10">
    <location>
        <begin position="137"/>
        <end position="320"/>
    </location>
</feature>
<name>A0A482WTJ7_LAOST</name>
<keyword evidence="3 8" id="KW-0175">Coiled coil</keyword>
<evidence type="ECO:0000256" key="7">
    <source>
        <dbReference type="ARBA" id="ARBA00069022"/>
    </source>
</evidence>
<dbReference type="InterPro" id="IPR014813">
    <property type="entry name" value="Gnl3_N_dom"/>
</dbReference>
<sequence>MAKLCLKKKSKRTPARLRYKIEKKVREHNRKLRKEAKKSKGKVSKKPILIPNICPFKEDILKEVAEAKERNEREKRERKELLRAERKAKMTTEKLESLVMNSEEQDIEMKENINNNPRNPSRLTVVEKANNSVRAFGKEFKKVVEAADVILEVVDARDPLGTRCEQVEQAVRDSGRKRLIIVLNKADLVPRDILNKWIKYLRRSFPAVPFKASTQSQAKRLGRQKLRKQTPKEGLQVSQCVGAELLMSLLANYCRNKGIKTSITVGIVGLPNVGKSSIINSLKRKRACKVGSMPGITRQMQEVQLDQKIKLLDSPGVVLTSGGTAFDALKNASRVEQLEDPIGVATVILSRATKQQMMDMYDIPSYDTPTEFFTAKAKRHGRFKRGGILDLEGAAKSLIDDWNSGKIRYYTEPPVEEENVHVSSAIVEQQAAEFDLDKAAYETMEVNVLDNLNDLQSKATSMDEDNQSDNRNFVITTDNTDVLAKRDSGSKNKRKRKRNKKEKRQSLDKKTEMEDEQPLLPGNQKLKKLQVLAQKKQRKEKARRERETSALANVLESWTLTNDS</sequence>
<proteinExistence type="predicted"/>
<dbReference type="PANTHER" id="PTHR11089">
    <property type="entry name" value="GTP-BINDING PROTEIN-RELATED"/>
    <property type="match status" value="1"/>
</dbReference>
<feature type="compositionally biased region" description="Basic residues" evidence="9">
    <location>
        <begin position="491"/>
        <end position="503"/>
    </location>
</feature>
<dbReference type="Pfam" id="PF01926">
    <property type="entry name" value="MMR_HSR1"/>
    <property type="match status" value="1"/>
</dbReference>
<dbReference type="Gene3D" id="3.40.50.300">
    <property type="entry name" value="P-loop containing nucleotide triphosphate hydrolases"/>
    <property type="match status" value="1"/>
</dbReference>
<dbReference type="GO" id="GO:0050793">
    <property type="term" value="P:regulation of developmental process"/>
    <property type="evidence" value="ECO:0007669"/>
    <property type="project" value="UniProtKB-ARBA"/>
</dbReference>
<evidence type="ECO:0000256" key="8">
    <source>
        <dbReference type="SAM" id="Coils"/>
    </source>
</evidence>
<comment type="function">
    <text evidence="6">May play a role in regulating cellular proliferation.</text>
</comment>
<evidence type="ECO:0000256" key="3">
    <source>
        <dbReference type="ARBA" id="ARBA00023054"/>
    </source>
</evidence>
<dbReference type="AlphaFoldDB" id="A0A482WTJ7"/>
<dbReference type="FunFam" id="3.40.50.300:FF:000571">
    <property type="entry name" value="Guanine nucleotide-binding protein-like NSN1"/>
    <property type="match status" value="1"/>
</dbReference>
<dbReference type="CDD" id="cd04178">
    <property type="entry name" value="Nucleostemin_like"/>
    <property type="match status" value="1"/>
</dbReference>
<evidence type="ECO:0000256" key="1">
    <source>
        <dbReference type="ARBA" id="ARBA00004604"/>
    </source>
</evidence>
<evidence type="ECO:0000313" key="12">
    <source>
        <dbReference type="Proteomes" id="UP000291343"/>
    </source>
</evidence>
<dbReference type="SMR" id="A0A482WTJ7"/>
<dbReference type="PANTHER" id="PTHR11089:SF30">
    <property type="entry name" value="GUANINE NUCLEOTIDE-BINDING PROTEIN-LIKE 3 HOMOLOG"/>
    <property type="match status" value="1"/>
</dbReference>
<comment type="caution">
    <text evidence="11">The sequence shown here is derived from an EMBL/GenBank/DDBJ whole genome shotgun (WGS) entry which is preliminary data.</text>
</comment>
<accession>A0A482WTJ7</accession>
<reference evidence="11 12" key="1">
    <citation type="journal article" date="2017" name="Gigascience">
        <title>Genome sequence of the small brown planthopper, Laodelphax striatellus.</title>
        <authorList>
            <person name="Zhu J."/>
            <person name="Jiang F."/>
            <person name="Wang X."/>
            <person name="Yang P."/>
            <person name="Bao Y."/>
            <person name="Zhao W."/>
            <person name="Wang W."/>
            <person name="Lu H."/>
            <person name="Wang Q."/>
            <person name="Cui N."/>
            <person name="Li J."/>
            <person name="Chen X."/>
            <person name="Luo L."/>
            <person name="Yu J."/>
            <person name="Kang L."/>
            <person name="Cui F."/>
        </authorList>
    </citation>
    <scope>NUCLEOTIDE SEQUENCE [LARGE SCALE GENOMIC DNA]</scope>
    <source>
        <strain evidence="11">Lst14</strain>
    </source>
</reference>
<dbReference type="Proteomes" id="UP000291343">
    <property type="component" value="Unassembled WGS sequence"/>
</dbReference>
<dbReference type="Gene3D" id="1.10.1580.10">
    <property type="match status" value="1"/>
</dbReference>
<protein>
    <recommendedName>
        <fullName evidence="7">Guanine nucleotide-binding protein-like 3 homolog</fullName>
    </recommendedName>
</protein>
<comment type="subcellular location">
    <subcellularLocation>
        <location evidence="1">Nucleus</location>
        <location evidence="1">Nucleolus</location>
    </subcellularLocation>
</comment>
<keyword evidence="12" id="KW-1185">Reference proteome</keyword>
<evidence type="ECO:0000313" key="11">
    <source>
        <dbReference type="EMBL" id="RZF36907.1"/>
    </source>
</evidence>
<keyword evidence="4" id="KW-0342">GTP-binding</keyword>
<dbReference type="OrthoDB" id="444945at2759"/>
<evidence type="ECO:0000259" key="10">
    <source>
        <dbReference type="PROSITE" id="PS51721"/>
    </source>
</evidence>
<gene>
    <name evidence="11" type="ORF">LSTR_LSTR004595</name>
</gene>
<feature type="region of interest" description="Disordered" evidence="9">
    <location>
        <begin position="24"/>
        <end position="44"/>
    </location>
</feature>
<dbReference type="InterPro" id="IPR027417">
    <property type="entry name" value="P-loop_NTPase"/>
</dbReference>
<dbReference type="FunCoup" id="A0A482WTJ7">
    <property type="interactions" value="1658"/>
</dbReference>
<dbReference type="STRING" id="195883.A0A482WTJ7"/>
<evidence type="ECO:0000256" key="6">
    <source>
        <dbReference type="ARBA" id="ARBA00059892"/>
    </source>
</evidence>
<dbReference type="GO" id="GO:0005525">
    <property type="term" value="F:GTP binding"/>
    <property type="evidence" value="ECO:0007669"/>
    <property type="project" value="UniProtKB-KW"/>
</dbReference>
<dbReference type="EMBL" id="QKKF02025464">
    <property type="protein sequence ID" value="RZF36907.1"/>
    <property type="molecule type" value="Genomic_DNA"/>
</dbReference>
<keyword evidence="2" id="KW-0547">Nucleotide-binding</keyword>
<keyword evidence="5" id="KW-0539">Nucleus</keyword>
<dbReference type="SUPFAM" id="SSF52540">
    <property type="entry name" value="P-loop containing nucleoside triphosphate hydrolases"/>
    <property type="match status" value="1"/>
</dbReference>
<evidence type="ECO:0000256" key="5">
    <source>
        <dbReference type="ARBA" id="ARBA00023242"/>
    </source>
</evidence>
<dbReference type="Pfam" id="PF08701">
    <property type="entry name" value="GN3L_Grn1"/>
    <property type="match status" value="1"/>
</dbReference>
<dbReference type="InterPro" id="IPR030378">
    <property type="entry name" value="G_CP_dom"/>
</dbReference>
<dbReference type="InterPro" id="IPR006073">
    <property type="entry name" value="GTP-bd"/>
</dbReference>
<feature type="coiled-coil region" evidence="8">
    <location>
        <begin position="57"/>
        <end position="91"/>
    </location>
</feature>
<feature type="region of interest" description="Disordered" evidence="9">
    <location>
        <begin position="459"/>
        <end position="549"/>
    </location>
</feature>
<evidence type="ECO:0000256" key="2">
    <source>
        <dbReference type="ARBA" id="ARBA00022741"/>
    </source>
</evidence>
<feature type="compositionally biased region" description="Polar residues" evidence="9">
    <location>
        <begin position="469"/>
        <end position="480"/>
    </location>
</feature>